<evidence type="ECO:0000256" key="1">
    <source>
        <dbReference type="SAM" id="MobiDB-lite"/>
    </source>
</evidence>
<sequence>MYQQNSFALPGYGSSYGSNFSSFNFGPISTSFGSTSSNTQLGSTPINAQPYPSDLQGSISFDGGQQPFAKQTRYTNSSDGLDAPANVIGYQAQREAWALTDPDQLSQFGLMQQMEELQRRMVDSLARFTSTNPSIAQLRHVWTGQADANSMFQQYAQSSLYSKRIGWNNTGRISDDGSSIMRFRKDGSREAITSYMLLEIEDCSPWKAFYTNPQEHRLDGPEGSAFVGKHPALALGLCFGQLEVVHGYSSNGQGIKRLTAAEIPHKMVSCHYSEEAYVRRHLPHGFNIITTSGRSYKAYTIYDFAKTSKIDSLNMVRVCRGQPTDVGRERIRGMAASVKQTYLDKLEQAKPNIPESAGGGLTGEWPWPLDAEDMMSLSSPETPPTVAVIPEVIAARPSPTYSPYVEPNGYSGAETVRDCMPLLRAQHHTPSMRPAQLGTARVTRKPDVTTPLVPSQGLASLKRSAGEMQAEAGASPTATNLRVAAELKAQFLAKRLARQQCNKPTAVSPDVNAAASV</sequence>
<comment type="caution">
    <text evidence="2">The sequence shown here is derived from an EMBL/GenBank/DDBJ whole genome shotgun (WGS) entry which is preliminary data.</text>
</comment>
<evidence type="ECO:0000313" key="2">
    <source>
        <dbReference type="EMBL" id="KAK4540699.1"/>
    </source>
</evidence>
<keyword evidence="3" id="KW-1185">Reference proteome</keyword>
<reference evidence="2 3" key="1">
    <citation type="submission" date="2021-11" db="EMBL/GenBank/DDBJ databases">
        <title>Black yeast isolated from Biological Soil Crust.</title>
        <authorList>
            <person name="Kurbessoian T."/>
        </authorList>
    </citation>
    <scope>NUCLEOTIDE SEQUENCE [LARGE SCALE GENOMIC DNA]</scope>
    <source>
        <strain evidence="2 3">CCFEE 5522</strain>
    </source>
</reference>
<gene>
    <name evidence="2" type="ORF">LTR36_008914</name>
</gene>
<dbReference type="Proteomes" id="UP001324427">
    <property type="component" value="Unassembled WGS sequence"/>
</dbReference>
<feature type="compositionally biased region" description="Polar residues" evidence="1">
    <location>
        <begin position="68"/>
        <end position="77"/>
    </location>
</feature>
<name>A0AAV9J7A2_9PEZI</name>
<dbReference type="AlphaFoldDB" id="A0AAV9J7A2"/>
<protein>
    <submittedName>
        <fullName evidence="2">Uncharacterized protein</fullName>
    </submittedName>
</protein>
<feature type="region of interest" description="Disordered" evidence="1">
    <location>
        <begin position="430"/>
        <end position="454"/>
    </location>
</feature>
<proteinExistence type="predicted"/>
<evidence type="ECO:0000313" key="3">
    <source>
        <dbReference type="Proteomes" id="UP001324427"/>
    </source>
</evidence>
<organism evidence="2 3">
    <name type="scientific">Oleoguttula mirabilis</name>
    <dbReference type="NCBI Taxonomy" id="1507867"/>
    <lineage>
        <taxon>Eukaryota</taxon>
        <taxon>Fungi</taxon>
        <taxon>Dikarya</taxon>
        <taxon>Ascomycota</taxon>
        <taxon>Pezizomycotina</taxon>
        <taxon>Dothideomycetes</taxon>
        <taxon>Dothideomycetidae</taxon>
        <taxon>Mycosphaerellales</taxon>
        <taxon>Teratosphaeriaceae</taxon>
        <taxon>Oleoguttula</taxon>
    </lineage>
</organism>
<dbReference type="EMBL" id="JAVFHQ010000062">
    <property type="protein sequence ID" value="KAK4540699.1"/>
    <property type="molecule type" value="Genomic_DNA"/>
</dbReference>
<accession>A0AAV9J7A2</accession>
<feature type="region of interest" description="Disordered" evidence="1">
    <location>
        <begin position="55"/>
        <end position="77"/>
    </location>
</feature>